<protein>
    <recommendedName>
        <fullName evidence="3">ABM domain-containing protein</fullName>
    </recommendedName>
</protein>
<dbReference type="InterPro" id="IPR011008">
    <property type="entry name" value="Dimeric_a/b-barrel"/>
</dbReference>
<keyword evidence="2" id="KW-1185">Reference proteome</keyword>
<sequence length="117" mass="13338">MQGELYSIYHCAIEPADFPAFKELVAKIVAETAKEADTLTYEYVVNEARTQVHIVERYRIEGLLPHVQQTFSPFAEQFLALVRIEKLYVYGETTPEVRAVLDGFGAIYLTPFSGFTR</sequence>
<dbReference type="SUPFAM" id="SSF54909">
    <property type="entry name" value="Dimeric alpha+beta barrel"/>
    <property type="match status" value="1"/>
</dbReference>
<evidence type="ECO:0000313" key="1">
    <source>
        <dbReference type="EMBL" id="OHT17750.1"/>
    </source>
</evidence>
<dbReference type="EMBL" id="MIPT01000003">
    <property type="protein sequence ID" value="OHT17750.1"/>
    <property type="molecule type" value="Genomic_DNA"/>
</dbReference>
<accession>A0A1S1HB79</accession>
<name>A0A1S1HB79_9SPHN</name>
<reference evidence="1 2" key="1">
    <citation type="submission" date="2016-09" db="EMBL/GenBank/DDBJ databases">
        <title>Metabolic pathway, cell adaptation mechanisms and a novel monoxygenase revealed through proteogenomic-transcription analysis of a Sphingomonas haloaromaticamans strain degrading the fungicide ortho-phenylphenol.</title>
        <authorList>
            <person name="Perruchon C."/>
            <person name="Papadopoulou E.S."/>
            <person name="Rousidou C."/>
            <person name="Vasileiadis S."/>
            <person name="Tanou G."/>
            <person name="Amoutzias G."/>
            <person name="Molassiotis A."/>
            <person name="Karpouzas D.G."/>
        </authorList>
    </citation>
    <scope>NUCLEOTIDE SEQUENCE [LARGE SCALE GENOMIC DNA]</scope>
    <source>
        <strain evidence="1 2">P3</strain>
    </source>
</reference>
<dbReference type="Proteomes" id="UP000179467">
    <property type="component" value="Unassembled WGS sequence"/>
</dbReference>
<organism evidence="1 2">
    <name type="scientific">Edaphosphingomonas haloaromaticamans</name>
    <dbReference type="NCBI Taxonomy" id="653954"/>
    <lineage>
        <taxon>Bacteria</taxon>
        <taxon>Pseudomonadati</taxon>
        <taxon>Pseudomonadota</taxon>
        <taxon>Alphaproteobacteria</taxon>
        <taxon>Sphingomonadales</taxon>
        <taxon>Rhizorhabdaceae</taxon>
        <taxon>Edaphosphingomonas</taxon>
    </lineage>
</organism>
<dbReference type="Gene3D" id="3.30.70.100">
    <property type="match status" value="1"/>
</dbReference>
<evidence type="ECO:0008006" key="3">
    <source>
        <dbReference type="Google" id="ProtNLM"/>
    </source>
</evidence>
<dbReference type="OrthoDB" id="2082794at2"/>
<evidence type="ECO:0000313" key="2">
    <source>
        <dbReference type="Proteomes" id="UP000179467"/>
    </source>
</evidence>
<proteinExistence type="predicted"/>
<dbReference type="RefSeq" id="WP_022676055.1">
    <property type="nucleotide sequence ID" value="NZ_MIPT01000003.1"/>
</dbReference>
<gene>
    <name evidence="1" type="ORF">BHE75_04548</name>
</gene>
<comment type="caution">
    <text evidence="1">The sequence shown here is derived from an EMBL/GenBank/DDBJ whole genome shotgun (WGS) entry which is preliminary data.</text>
</comment>
<dbReference type="AlphaFoldDB" id="A0A1S1HB79"/>